<dbReference type="GO" id="GO:0003677">
    <property type="term" value="F:DNA binding"/>
    <property type="evidence" value="ECO:0007669"/>
    <property type="project" value="InterPro"/>
</dbReference>
<gene>
    <name evidence="2" type="ORF">SAMN02910280_2427</name>
</gene>
<evidence type="ECO:0000259" key="1">
    <source>
        <dbReference type="Pfam" id="PF08281"/>
    </source>
</evidence>
<dbReference type="GO" id="GO:0006352">
    <property type="term" value="P:DNA-templated transcription initiation"/>
    <property type="evidence" value="ECO:0007669"/>
    <property type="project" value="InterPro"/>
</dbReference>
<dbReference type="GO" id="GO:0016987">
    <property type="term" value="F:sigma factor activity"/>
    <property type="evidence" value="ECO:0007669"/>
    <property type="project" value="InterPro"/>
</dbReference>
<feature type="domain" description="RNA polymerase sigma factor 70 region 4 type 2" evidence="1">
    <location>
        <begin position="46"/>
        <end position="91"/>
    </location>
</feature>
<protein>
    <submittedName>
        <fullName evidence="2">RNA polymerase sigma-70 factor, ECF subfamily</fullName>
    </submittedName>
</protein>
<dbReference type="Gene3D" id="1.10.10.10">
    <property type="entry name" value="Winged helix-like DNA-binding domain superfamily/Winged helix DNA-binding domain"/>
    <property type="match status" value="1"/>
</dbReference>
<organism evidence="2 3">
    <name type="scientific">Ruminococcus flavefaciens</name>
    <dbReference type="NCBI Taxonomy" id="1265"/>
    <lineage>
        <taxon>Bacteria</taxon>
        <taxon>Bacillati</taxon>
        <taxon>Bacillota</taxon>
        <taxon>Clostridia</taxon>
        <taxon>Eubacteriales</taxon>
        <taxon>Oscillospiraceae</taxon>
        <taxon>Ruminococcus</taxon>
    </lineage>
</organism>
<sequence>MARCDIRYSDKMSGREDMGIKRILSRGEKDKNASRLRSIMLKIINNELTPRQKEIIMLYYFKNADVAAISEKLGVSQQAVYAAMSRAKKTMYGILKYYI</sequence>
<name>A0A1K1P0K2_RUMFL</name>
<dbReference type="InterPro" id="IPR013249">
    <property type="entry name" value="RNA_pol_sigma70_r4_t2"/>
</dbReference>
<proteinExistence type="predicted"/>
<reference evidence="2 3" key="1">
    <citation type="submission" date="2016-11" db="EMBL/GenBank/DDBJ databases">
        <authorList>
            <person name="Jaros S."/>
            <person name="Januszkiewicz K."/>
            <person name="Wedrychowicz H."/>
        </authorList>
    </citation>
    <scope>NUCLEOTIDE SEQUENCE [LARGE SCALE GENOMIC DNA]</scope>
    <source>
        <strain evidence="2 3">YL228</strain>
    </source>
</reference>
<dbReference type="InterPro" id="IPR013324">
    <property type="entry name" value="RNA_pol_sigma_r3/r4-like"/>
</dbReference>
<dbReference type="EMBL" id="FPIP01000006">
    <property type="protein sequence ID" value="SFW41322.1"/>
    <property type="molecule type" value="Genomic_DNA"/>
</dbReference>
<dbReference type="RefSeq" id="WP_072300665.1">
    <property type="nucleotide sequence ID" value="NZ_FPIP01000006.1"/>
</dbReference>
<dbReference type="AlphaFoldDB" id="A0A1K1P0K2"/>
<dbReference type="Pfam" id="PF08281">
    <property type="entry name" value="Sigma70_r4_2"/>
    <property type="match status" value="1"/>
</dbReference>
<evidence type="ECO:0000313" key="2">
    <source>
        <dbReference type="EMBL" id="SFW41322.1"/>
    </source>
</evidence>
<accession>A0A1K1P0K2</accession>
<dbReference type="Proteomes" id="UP000183461">
    <property type="component" value="Unassembled WGS sequence"/>
</dbReference>
<dbReference type="InterPro" id="IPR036388">
    <property type="entry name" value="WH-like_DNA-bd_sf"/>
</dbReference>
<dbReference type="SUPFAM" id="SSF88659">
    <property type="entry name" value="Sigma3 and sigma4 domains of RNA polymerase sigma factors"/>
    <property type="match status" value="1"/>
</dbReference>
<evidence type="ECO:0000313" key="3">
    <source>
        <dbReference type="Proteomes" id="UP000183461"/>
    </source>
</evidence>